<keyword evidence="2" id="KW-0472">Membrane</keyword>
<name>A0A6P1GNS8_SPHYA</name>
<protein>
    <submittedName>
        <fullName evidence="3">Uncharacterized protein</fullName>
    </submittedName>
</protein>
<keyword evidence="2" id="KW-1133">Transmembrane helix</keyword>
<proteinExistence type="predicted"/>
<dbReference type="AlphaFoldDB" id="A0A6P1GNS8"/>
<accession>A0A6P1GNS8</accession>
<evidence type="ECO:0000256" key="2">
    <source>
        <dbReference type="SAM" id="Phobius"/>
    </source>
</evidence>
<feature type="region of interest" description="Disordered" evidence="1">
    <location>
        <begin position="1"/>
        <end position="37"/>
    </location>
</feature>
<feature type="transmembrane region" description="Helical" evidence="2">
    <location>
        <begin position="77"/>
        <end position="98"/>
    </location>
</feature>
<dbReference type="EMBL" id="CP047218">
    <property type="protein sequence ID" value="QHD69081.1"/>
    <property type="molecule type" value="Genomic_DNA"/>
</dbReference>
<dbReference type="RefSeq" id="WP_159367456.1">
    <property type="nucleotide sequence ID" value="NZ_CP047218.1"/>
</dbReference>
<gene>
    <name evidence="3" type="ORF">GS397_19805</name>
</gene>
<reference evidence="3 4" key="1">
    <citation type="submission" date="2019-12" db="EMBL/GenBank/DDBJ databases">
        <title>Functional and genomic insights into the Sphingobium yanoikuyae YC-JY1, a bacterium efficiently degrading bisphenol A.</title>
        <authorList>
            <person name="Jia Y."/>
            <person name="Li X."/>
            <person name="Wang J."/>
            <person name="Eltoukhy A."/>
            <person name="Lamraoui I."/>
            <person name="Yan Y."/>
        </authorList>
    </citation>
    <scope>NUCLEOTIDE SEQUENCE [LARGE SCALE GENOMIC DNA]</scope>
    <source>
        <strain evidence="3 4">YC-JY1</strain>
    </source>
</reference>
<dbReference type="Proteomes" id="UP000464086">
    <property type="component" value="Chromosome"/>
</dbReference>
<sequence>MAYDPDYHSRRVKEHAARFAAQKRDAETKRHNRKMEKLQEQQLKAIRASSAPRQHRMPSQRSTGVGFWAKAKEIFEMALGAVVLMCVIYAAYSIYRWFQS</sequence>
<evidence type="ECO:0000313" key="4">
    <source>
        <dbReference type="Proteomes" id="UP000464086"/>
    </source>
</evidence>
<evidence type="ECO:0000256" key="1">
    <source>
        <dbReference type="SAM" id="MobiDB-lite"/>
    </source>
</evidence>
<keyword evidence="2" id="KW-0812">Transmembrane</keyword>
<organism evidence="3 4">
    <name type="scientific">Sphingobium yanoikuyae</name>
    <name type="common">Sphingomonas yanoikuyae</name>
    <dbReference type="NCBI Taxonomy" id="13690"/>
    <lineage>
        <taxon>Bacteria</taxon>
        <taxon>Pseudomonadati</taxon>
        <taxon>Pseudomonadota</taxon>
        <taxon>Alphaproteobacteria</taxon>
        <taxon>Sphingomonadales</taxon>
        <taxon>Sphingomonadaceae</taxon>
        <taxon>Sphingobium</taxon>
    </lineage>
</organism>
<evidence type="ECO:0000313" key="3">
    <source>
        <dbReference type="EMBL" id="QHD69081.1"/>
    </source>
</evidence>